<organism evidence="1 2">
    <name type="scientific">Chryseobacterium gambrini</name>
    <dbReference type="NCBI Taxonomy" id="373672"/>
    <lineage>
        <taxon>Bacteria</taxon>
        <taxon>Pseudomonadati</taxon>
        <taxon>Bacteroidota</taxon>
        <taxon>Flavobacteriia</taxon>
        <taxon>Flavobacteriales</taxon>
        <taxon>Weeksellaceae</taxon>
        <taxon>Chryseobacterium group</taxon>
        <taxon>Chryseobacterium</taxon>
    </lineage>
</organism>
<proteinExistence type="predicted"/>
<gene>
    <name evidence="1" type="ORF">SAMN05421785_10549</name>
</gene>
<name>A0A1N7NS08_9FLAO</name>
<sequence>MKEVIFGLNMMISGFDFIKTKKDITLIAMSELF</sequence>
<evidence type="ECO:0000313" key="1">
    <source>
        <dbReference type="EMBL" id="SIT01081.1"/>
    </source>
</evidence>
<reference evidence="1 2" key="1">
    <citation type="submission" date="2017-01" db="EMBL/GenBank/DDBJ databases">
        <authorList>
            <person name="Mah S.A."/>
            <person name="Swanson W.J."/>
            <person name="Moy G.W."/>
            <person name="Vacquier V.D."/>
        </authorList>
    </citation>
    <scope>NUCLEOTIDE SEQUENCE [LARGE SCALE GENOMIC DNA]</scope>
    <source>
        <strain evidence="1 2">DSM 18014</strain>
    </source>
</reference>
<evidence type="ECO:0000313" key="2">
    <source>
        <dbReference type="Proteomes" id="UP000185781"/>
    </source>
</evidence>
<protein>
    <submittedName>
        <fullName evidence="1">Uncharacterized protein</fullName>
    </submittedName>
</protein>
<dbReference type="AlphaFoldDB" id="A0A1N7NS08"/>
<accession>A0A1N7NS08</accession>
<dbReference type="EMBL" id="FTOV01000005">
    <property type="protein sequence ID" value="SIT01081.1"/>
    <property type="molecule type" value="Genomic_DNA"/>
</dbReference>
<dbReference type="Proteomes" id="UP000185781">
    <property type="component" value="Unassembled WGS sequence"/>
</dbReference>